<organism evidence="1 2">
    <name type="scientific">Mesorhizobium amorphae CCNWGS0123</name>
    <dbReference type="NCBI Taxonomy" id="1082933"/>
    <lineage>
        <taxon>Bacteria</taxon>
        <taxon>Pseudomonadati</taxon>
        <taxon>Pseudomonadota</taxon>
        <taxon>Alphaproteobacteria</taxon>
        <taxon>Hyphomicrobiales</taxon>
        <taxon>Phyllobacteriaceae</taxon>
        <taxon>Mesorhizobium</taxon>
    </lineage>
</organism>
<reference evidence="1 2" key="1">
    <citation type="journal article" date="2012" name="J. Bacteriol.">
        <title>Draft Genome Sequence of Plant Growth-Promoting Rhizobium Mesorhizobium amorphae, Isolated from Zinc-Lead Mine Tailings.</title>
        <authorList>
            <person name="Hao X."/>
            <person name="Lin Y."/>
            <person name="Johnstone L."/>
            <person name="Baltrus D.A."/>
            <person name="Miller S.J."/>
            <person name="Wei G."/>
            <person name="Rensing C."/>
        </authorList>
    </citation>
    <scope>NUCLEOTIDE SEQUENCE [LARGE SCALE GENOMIC DNA]</scope>
    <source>
        <strain evidence="1 2">CCNWGS0123</strain>
    </source>
</reference>
<evidence type="ECO:0000313" key="2">
    <source>
        <dbReference type="Proteomes" id="UP000002949"/>
    </source>
</evidence>
<sequence length="48" mass="5446">MEMNMKLFARLFARREMNLTTALERQRLAKTMPGQTGAMNAARLGFVA</sequence>
<dbReference type="EMBL" id="AGSN01000128">
    <property type="protein sequence ID" value="EHH10367.1"/>
    <property type="molecule type" value="Genomic_DNA"/>
</dbReference>
<accession>G6YCP5</accession>
<gene>
    <name evidence="1" type="ORF">MEA186_18652</name>
</gene>
<proteinExistence type="predicted"/>
<evidence type="ECO:0000313" key="1">
    <source>
        <dbReference type="EMBL" id="EHH10367.1"/>
    </source>
</evidence>
<dbReference type="AlphaFoldDB" id="G6YCP5"/>
<protein>
    <submittedName>
        <fullName evidence="1">Uncharacterized protein</fullName>
    </submittedName>
</protein>
<keyword evidence="2" id="KW-1185">Reference proteome</keyword>
<name>G6YCP5_9HYPH</name>
<dbReference type="Proteomes" id="UP000002949">
    <property type="component" value="Unassembled WGS sequence"/>
</dbReference>
<dbReference type="PATRIC" id="fig|1082933.3.peg.3640"/>